<protein>
    <recommendedName>
        <fullName evidence="2">C3H1-type domain-containing protein</fullName>
    </recommendedName>
</protein>
<keyword evidence="1" id="KW-0863">Zinc-finger</keyword>
<comment type="caution">
    <text evidence="3">The sequence shown here is derived from an EMBL/GenBank/DDBJ whole genome shotgun (WGS) entry which is preliminary data.</text>
</comment>
<sequence>MEAVEEGTVKTVVKGKNGPIPVINSAFTHIYMVPSHLVVHAPFVKSAATRAMFCRNYKRFEADSCAVGNNCRFVHADVDLGTLKAHAVHVNYTWRDEELCMYKRLPPGGFVEVLLPNSKPPAVKFPSEYILATRGPYSVSKMKSQTLSHCAHYYFNYLCNRGEDCGFIHAVYVDPSITEVYKRASGRSHRHFVPYALKPPTVSAANGDHNHCSHKDEVTDVQPSPSMVGGIAKPGGGGEDLLPTLVAQGSNSWKKLNSSIEESGEGPCNSSSGGEIVNELEEWMKWV</sequence>
<dbReference type="EMBL" id="AUPL01002636">
    <property type="protein sequence ID" value="ESL09641.1"/>
    <property type="molecule type" value="Genomic_DNA"/>
</dbReference>
<dbReference type="InterPro" id="IPR000571">
    <property type="entry name" value="Znf_CCCH"/>
</dbReference>
<evidence type="ECO:0000313" key="4">
    <source>
        <dbReference type="Proteomes" id="UP000031737"/>
    </source>
</evidence>
<dbReference type="GO" id="GO:0008270">
    <property type="term" value="F:zinc ion binding"/>
    <property type="evidence" value="ECO:0007669"/>
    <property type="project" value="UniProtKB-KW"/>
</dbReference>
<dbReference type="AlphaFoldDB" id="A0A061J6B2"/>
<gene>
    <name evidence="3" type="ORF">TRSC58_02636</name>
</gene>
<dbReference type="PROSITE" id="PS50103">
    <property type="entry name" value="ZF_C3H1"/>
    <property type="match status" value="1"/>
</dbReference>
<dbReference type="Proteomes" id="UP000031737">
    <property type="component" value="Unassembled WGS sequence"/>
</dbReference>
<reference evidence="3 4" key="1">
    <citation type="submission" date="2013-07" db="EMBL/GenBank/DDBJ databases">
        <authorList>
            <person name="Stoco P.H."/>
            <person name="Wagner G."/>
            <person name="Gerber A."/>
            <person name="Zaha A."/>
            <person name="Thompson C."/>
            <person name="Bartholomeu D.C."/>
            <person name="Luckemeyer D.D."/>
            <person name="Bahia D."/>
            <person name="Loreto E."/>
            <person name="Prestes E.B."/>
            <person name="Lima F.M."/>
            <person name="Rodrigues-Luiz G."/>
            <person name="Vallejo G.A."/>
            <person name="Filho J.F."/>
            <person name="Monteiro K.M."/>
            <person name="Tyler K.M."/>
            <person name="de Almeida L.G."/>
            <person name="Ortiz M.F."/>
            <person name="Siervo M.A."/>
            <person name="de Moraes M.H."/>
            <person name="Cunha O.L."/>
            <person name="Mendonca-Neto R."/>
            <person name="Silva R."/>
            <person name="Teixeira S.M."/>
            <person name="Murta S.M."/>
            <person name="Sincero T.C."/>
            <person name="Mendes T.A."/>
            <person name="Urmenyi T.P."/>
            <person name="Silva V.G."/>
            <person name="da Rocha W.D."/>
            <person name="Andersson B."/>
            <person name="Romanha A.J."/>
            <person name="Steindel M."/>
            <person name="de Vasconcelos A.T."/>
            <person name="Grisard E.C."/>
        </authorList>
    </citation>
    <scope>NUCLEOTIDE SEQUENCE [LARGE SCALE GENOMIC DNA]</scope>
    <source>
        <strain evidence="3 4">SC58</strain>
    </source>
</reference>
<dbReference type="VEuPathDB" id="TriTrypDB:TRSC58_02636"/>
<feature type="zinc finger region" description="C3H1-type" evidence="1">
    <location>
        <begin position="48"/>
        <end position="78"/>
    </location>
</feature>
<dbReference type="PANTHER" id="PTHR37562:SF5">
    <property type="entry name" value="C3H1-TYPE DOMAIN-CONTAINING PROTEIN"/>
    <property type="match status" value="1"/>
</dbReference>
<evidence type="ECO:0000313" key="3">
    <source>
        <dbReference type="EMBL" id="ESL09641.1"/>
    </source>
</evidence>
<evidence type="ECO:0000259" key="2">
    <source>
        <dbReference type="PROSITE" id="PS50103"/>
    </source>
</evidence>
<keyword evidence="4" id="KW-1185">Reference proteome</keyword>
<accession>A0A061J6B2</accession>
<dbReference type="PANTHER" id="PTHR37562">
    <property type="entry name" value="C3H1-TYPE DOMAIN-CONTAINING PROTEIN-RELATED"/>
    <property type="match status" value="1"/>
</dbReference>
<keyword evidence="1" id="KW-0479">Metal-binding</keyword>
<keyword evidence="1" id="KW-0862">Zinc</keyword>
<dbReference type="OrthoDB" id="273228at2759"/>
<evidence type="ECO:0000256" key="1">
    <source>
        <dbReference type="PROSITE-ProRule" id="PRU00723"/>
    </source>
</evidence>
<proteinExistence type="predicted"/>
<name>A0A061J6B2_TRYRA</name>
<organism evidence="3 4">
    <name type="scientific">Trypanosoma rangeli SC58</name>
    <dbReference type="NCBI Taxonomy" id="429131"/>
    <lineage>
        <taxon>Eukaryota</taxon>
        <taxon>Discoba</taxon>
        <taxon>Euglenozoa</taxon>
        <taxon>Kinetoplastea</taxon>
        <taxon>Metakinetoplastina</taxon>
        <taxon>Trypanosomatida</taxon>
        <taxon>Trypanosomatidae</taxon>
        <taxon>Trypanosoma</taxon>
        <taxon>Herpetosoma</taxon>
    </lineage>
</organism>
<feature type="domain" description="C3H1-type" evidence="2">
    <location>
        <begin position="48"/>
        <end position="78"/>
    </location>
</feature>